<proteinExistence type="predicted"/>
<dbReference type="Proteomes" id="UP000192257">
    <property type="component" value="Unassembled WGS sequence"/>
</dbReference>
<sequence>TRTHTELLILLLLSASPFLLFVSSGGSVVVVVVVVVDSSSLGVLAVSRIVFAEVFVVGSAFSPFSVLFYDSLPAAGVSFPVVVVIDPPLAGVAEVLGEGSVLLLSDDVSADCVLGDVEEDVDGVRRSS</sequence>
<keyword evidence="3" id="KW-1185">Reference proteome</keyword>
<comment type="caution">
    <text evidence="2">The sequence shown here is derived from an EMBL/GenBank/DDBJ whole genome shotgun (WGS) entry which is preliminary data.</text>
</comment>
<evidence type="ECO:0000313" key="3">
    <source>
        <dbReference type="Proteomes" id="UP000192257"/>
    </source>
</evidence>
<gene>
    <name evidence="2" type="ORF">TM35_001001100</name>
</gene>
<keyword evidence="1" id="KW-1133">Transmembrane helix</keyword>
<dbReference type="AlphaFoldDB" id="A0A1X0NEW4"/>
<name>A0A1X0NEW4_9TRYP</name>
<dbReference type="RefSeq" id="XP_028877114.1">
    <property type="nucleotide sequence ID" value="XM_029031602.1"/>
</dbReference>
<feature type="non-terminal residue" evidence="2">
    <location>
        <position position="1"/>
    </location>
</feature>
<dbReference type="VEuPathDB" id="TriTrypDB:TM35_001001100"/>
<feature type="transmembrane region" description="Helical" evidence="1">
    <location>
        <begin position="7"/>
        <end position="36"/>
    </location>
</feature>
<dbReference type="EMBL" id="NBCO01000100">
    <property type="protein sequence ID" value="ORC82038.1"/>
    <property type="molecule type" value="Genomic_DNA"/>
</dbReference>
<accession>A0A1X0NEW4</accession>
<organism evidence="2 3">
    <name type="scientific">Trypanosoma theileri</name>
    <dbReference type="NCBI Taxonomy" id="67003"/>
    <lineage>
        <taxon>Eukaryota</taxon>
        <taxon>Discoba</taxon>
        <taxon>Euglenozoa</taxon>
        <taxon>Kinetoplastea</taxon>
        <taxon>Metakinetoplastina</taxon>
        <taxon>Trypanosomatida</taxon>
        <taxon>Trypanosomatidae</taxon>
        <taxon>Trypanosoma</taxon>
    </lineage>
</organism>
<feature type="transmembrane region" description="Helical" evidence="1">
    <location>
        <begin position="48"/>
        <end position="69"/>
    </location>
</feature>
<evidence type="ECO:0000256" key="1">
    <source>
        <dbReference type="SAM" id="Phobius"/>
    </source>
</evidence>
<reference evidence="2 3" key="1">
    <citation type="submission" date="2017-03" db="EMBL/GenBank/DDBJ databases">
        <title>An alternative strategy for trypanosome survival in the mammalian bloodstream revealed through genome and transcriptome analysis of the ubiquitous bovine parasite Trypanosoma (Megatrypanum) theileri.</title>
        <authorList>
            <person name="Kelly S."/>
            <person name="Ivens A."/>
            <person name="Mott A."/>
            <person name="O'Neill E."/>
            <person name="Emms D."/>
            <person name="Macleod O."/>
            <person name="Voorheis P."/>
            <person name="Matthews J."/>
            <person name="Matthews K."/>
            <person name="Carrington M."/>
        </authorList>
    </citation>
    <scope>NUCLEOTIDE SEQUENCE [LARGE SCALE GENOMIC DNA]</scope>
    <source>
        <strain evidence="2">Edinburgh</strain>
    </source>
</reference>
<evidence type="ECO:0000313" key="2">
    <source>
        <dbReference type="EMBL" id="ORC82038.1"/>
    </source>
</evidence>
<keyword evidence="1" id="KW-0812">Transmembrane</keyword>
<dbReference type="GeneID" id="39991382"/>
<protein>
    <submittedName>
        <fullName evidence="2">Uncharacterized protein</fullName>
    </submittedName>
</protein>
<keyword evidence="1" id="KW-0472">Membrane</keyword>